<dbReference type="SUPFAM" id="SSF56214">
    <property type="entry name" value="4'-phosphopantetheinyl transferase"/>
    <property type="match status" value="1"/>
</dbReference>
<dbReference type="InterPro" id="IPR037143">
    <property type="entry name" value="4-PPantetheinyl_Trfase_dom_sf"/>
</dbReference>
<dbReference type="GO" id="GO:0008897">
    <property type="term" value="F:holo-[acyl-carrier-protein] synthase activity"/>
    <property type="evidence" value="ECO:0007669"/>
    <property type="project" value="InterPro"/>
</dbReference>
<accession>A0A2A9NPB9</accession>
<evidence type="ECO:0008006" key="3">
    <source>
        <dbReference type="Google" id="ProtNLM"/>
    </source>
</evidence>
<dbReference type="Gene3D" id="3.90.470.20">
    <property type="entry name" value="4'-phosphopantetheinyl transferase domain"/>
    <property type="match status" value="1"/>
</dbReference>
<dbReference type="OrthoDB" id="26719at2759"/>
<evidence type="ECO:0000313" key="2">
    <source>
        <dbReference type="Proteomes" id="UP000242287"/>
    </source>
</evidence>
<proteinExistence type="predicted"/>
<organism evidence="1 2">
    <name type="scientific">Amanita thiersii Skay4041</name>
    <dbReference type="NCBI Taxonomy" id="703135"/>
    <lineage>
        <taxon>Eukaryota</taxon>
        <taxon>Fungi</taxon>
        <taxon>Dikarya</taxon>
        <taxon>Basidiomycota</taxon>
        <taxon>Agaricomycotina</taxon>
        <taxon>Agaricomycetes</taxon>
        <taxon>Agaricomycetidae</taxon>
        <taxon>Agaricales</taxon>
        <taxon>Pluteineae</taxon>
        <taxon>Amanitaceae</taxon>
        <taxon>Amanita</taxon>
    </lineage>
</organism>
<dbReference type="EMBL" id="KZ302011">
    <property type="protein sequence ID" value="PFH50107.1"/>
    <property type="molecule type" value="Genomic_DNA"/>
</dbReference>
<reference evidence="1 2" key="1">
    <citation type="submission" date="2014-02" db="EMBL/GenBank/DDBJ databases">
        <title>Transposable element dynamics among asymbiotic and ectomycorrhizal Amanita fungi.</title>
        <authorList>
            <consortium name="DOE Joint Genome Institute"/>
            <person name="Hess J."/>
            <person name="Skrede I."/>
            <person name="Wolfe B."/>
            <person name="LaButti K."/>
            <person name="Ohm R.A."/>
            <person name="Grigoriev I.V."/>
            <person name="Pringle A."/>
        </authorList>
    </citation>
    <scope>NUCLEOTIDE SEQUENCE [LARGE SCALE GENOMIC DNA]</scope>
    <source>
        <strain evidence="1 2">SKay4041</strain>
    </source>
</reference>
<dbReference type="STRING" id="703135.A0A2A9NPB9"/>
<keyword evidence="2" id="KW-1185">Reference proteome</keyword>
<gene>
    <name evidence="1" type="ORF">AMATHDRAFT_75798</name>
</gene>
<protein>
    <recommendedName>
        <fullName evidence="3">4'-phosphopantetheinyl transferase domain-containing protein</fullName>
    </recommendedName>
</protein>
<dbReference type="AlphaFoldDB" id="A0A2A9NPB9"/>
<dbReference type="GO" id="GO:0000287">
    <property type="term" value="F:magnesium ion binding"/>
    <property type="evidence" value="ECO:0007669"/>
    <property type="project" value="InterPro"/>
</dbReference>
<sequence>MQTVHNLHNRPPSQPATINPQMLHIQHPQNSETAYDAHADVRSDCPILIWMLSLNREYTREEYEECYKLVKDCLPHVKLEKQPENPDSFRQIMTEMLPLLMMRHRRIPRSKWRDYSTPNNKHWIEQVPETMPREKWLHSMIGYHLDIQGSLCGMAMTQGTRNRVINIGLAIRQLVVEPRGVSVAEYAESQAHRLTELEREAILNKPDEITLRRLAIILALKQAYIRAIGQPIGFDWSRLEFNIEERTATGDGNMLIGWEFRIFRANLGVIRRNKLYEEQYQCVCAFYRGHRHVRYIWHETNKELAEWVQFINIDQMLKVLPKLSA</sequence>
<name>A0A2A9NPB9_9AGAR</name>
<dbReference type="Proteomes" id="UP000242287">
    <property type="component" value="Unassembled WGS sequence"/>
</dbReference>
<evidence type="ECO:0000313" key="1">
    <source>
        <dbReference type="EMBL" id="PFH50107.1"/>
    </source>
</evidence>